<dbReference type="InterPro" id="IPR041588">
    <property type="entry name" value="Integrase_H2C2"/>
</dbReference>
<dbReference type="InterPro" id="IPR021109">
    <property type="entry name" value="Peptidase_aspartic_dom_sf"/>
</dbReference>
<dbReference type="SUPFAM" id="SSF50630">
    <property type="entry name" value="Acid proteases"/>
    <property type="match status" value="1"/>
</dbReference>
<dbReference type="PANTHER" id="PTHR37984:SF5">
    <property type="entry name" value="PROTEIN NYNRIN-LIKE"/>
    <property type="match status" value="1"/>
</dbReference>
<keyword evidence="4" id="KW-0540">Nuclease</keyword>
<keyword evidence="8" id="KW-1185">Reference proteome</keyword>
<dbReference type="PROSITE" id="PS50994">
    <property type="entry name" value="INTEGRASE"/>
    <property type="match status" value="1"/>
</dbReference>
<evidence type="ECO:0000256" key="4">
    <source>
        <dbReference type="ARBA" id="ARBA00022722"/>
    </source>
</evidence>
<dbReference type="SUPFAM" id="SSF53098">
    <property type="entry name" value="Ribonuclease H-like"/>
    <property type="match status" value="1"/>
</dbReference>
<dbReference type="Gene3D" id="2.40.70.10">
    <property type="entry name" value="Acid Proteases"/>
    <property type="match status" value="1"/>
</dbReference>
<proteinExistence type="predicted"/>
<dbReference type="Proteomes" id="UP001652700">
    <property type="component" value="Unplaced"/>
</dbReference>
<dbReference type="InterPro" id="IPR050951">
    <property type="entry name" value="Retrovirus_Pol_polyprotein"/>
</dbReference>
<keyword evidence="3" id="KW-0548">Nucleotidyltransferase</keyword>
<keyword evidence="5" id="KW-0255">Endonuclease</keyword>
<protein>
    <recommendedName>
        <fullName evidence="1">RNA-directed DNA polymerase</fullName>
        <ecNumber evidence="1">2.7.7.49</ecNumber>
    </recommendedName>
</protein>
<evidence type="ECO:0000259" key="6">
    <source>
        <dbReference type="PROSITE" id="PS50994"/>
    </source>
</evidence>
<evidence type="ECO:0000313" key="7">
    <source>
        <dbReference type="EnsemblMetazoa" id="XP_050510413.1"/>
    </source>
</evidence>
<evidence type="ECO:0000313" key="8">
    <source>
        <dbReference type="Proteomes" id="UP001652700"/>
    </source>
</evidence>
<feature type="domain" description="Integrase catalytic" evidence="6">
    <location>
        <begin position="577"/>
        <end position="740"/>
    </location>
</feature>
<evidence type="ECO:0000256" key="1">
    <source>
        <dbReference type="ARBA" id="ARBA00012493"/>
    </source>
</evidence>
<accession>A0ABM5KJX3</accession>
<dbReference type="EC" id="2.7.7.49" evidence="1"/>
<keyword evidence="5" id="KW-0378">Hydrolase</keyword>
<name>A0ABM5KJX3_DIAVI</name>
<dbReference type="InterPro" id="IPR001584">
    <property type="entry name" value="Integrase_cat-core"/>
</dbReference>
<dbReference type="InterPro" id="IPR036397">
    <property type="entry name" value="RNaseH_sf"/>
</dbReference>
<evidence type="ECO:0000256" key="2">
    <source>
        <dbReference type="ARBA" id="ARBA00022679"/>
    </source>
</evidence>
<dbReference type="GeneID" id="126887113"/>
<organism evidence="7 8">
    <name type="scientific">Diabrotica virgifera virgifera</name>
    <name type="common">western corn rootworm</name>
    <dbReference type="NCBI Taxonomy" id="50390"/>
    <lineage>
        <taxon>Eukaryota</taxon>
        <taxon>Metazoa</taxon>
        <taxon>Ecdysozoa</taxon>
        <taxon>Arthropoda</taxon>
        <taxon>Hexapoda</taxon>
        <taxon>Insecta</taxon>
        <taxon>Pterygota</taxon>
        <taxon>Neoptera</taxon>
        <taxon>Endopterygota</taxon>
        <taxon>Coleoptera</taxon>
        <taxon>Polyphaga</taxon>
        <taxon>Cucujiformia</taxon>
        <taxon>Chrysomeloidea</taxon>
        <taxon>Chrysomelidae</taxon>
        <taxon>Galerucinae</taxon>
        <taxon>Diabroticina</taxon>
        <taxon>Diabroticites</taxon>
        <taxon>Diabrotica</taxon>
    </lineage>
</organism>
<reference evidence="7" key="1">
    <citation type="submission" date="2025-05" db="UniProtKB">
        <authorList>
            <consortium name="EnsemblMetazoa"/>
        </authorList>
    </citation>
    <scope>IDENTIFICATION</scope>
</reference>
<dbReference type="EnsemblMetazoa" id="XM_050654456.1">
    <property type="protein sequence ID" value="XP_050510413.1"/>
    <property type="gene ID" value="LOC126887113"/>
</dbReference>
<dbReference type="Gene3D" id="1.10.340.70">
    <property type="match status" value="1"/>
</dbReference>
<dbReference type="Pfam" id="PF00665">
    <property type="entry name" value="rve"/>
    <property type="match status" value="1"/>
</dbReference>
<dbReference type="CDD" id="cd05481">
    <property type="entry name" value="retropepsin_like_LTR_1"/>
    <property type="match status" value="1"/>
</dbReference>
<dbReference type="InterPro" id="IPR012337">
    <property type="entry name" value="RNaseH-like_sf"/>
</dbReference>
<dbReference type="PANTHER" id="PTHR37984">
    <property type="entry name" value="PROTEIN CBG26694"/>
    <property type="match status" value="1"/>
</dbReference>
<evidence type="ECO:0000256" key="5">
    <source>
        <dbReference type="ARBA" id="ARBA00022759"/>
    </source>
</evidence>
<dbReference type="Pfam" id="PF17921">
    <property type="entry name" value="Integrase_H2C2"/>
    <property type="match status" value="1"/>
</dbReference>
<dbReference type="Gene3D" id="3.30.420.10">
    <property type="entry name" value="Ribonuclease H-like superfamily/Ribonuclease H"/>
    <property type="match status" value="1"/>
</dbReference>
<keyword evidence="2" id="KW-0808">Transferase</keyword>
<dbReference type="RefSeq" id="XP_050510413.1">
    <property type="nucleotide sequence ID" value="XM_050654456.1"/>
</dbReference>
<evidence type="ECO:0000256" key="3">
    <source>
        <dbReference type="ARBA" id="ARBA00022695"/>
    </source>
</evidence>
<sequence>MATNLGMGSVKLPPDFDLQGQNAATEWKFWYTAFEDYLIAIGQHESTDRVKLSLLRNIMGTESARIMTTFKIPDDQVDKYDYMIETISKYVNPRMNECFERYNFLKRTQKEGEVFEHFLTDCRHLVRTCNYNRNDPDETAEDKALRDKIVMGIRDTTTREALLRIDKLTLEKAISFCRTSEQSKSQNLQFQSTGSNETGFEVNEIRNKKTVSTKILKSNKNLKQGHEKISKSTETFRCKRCQTQHGPRKCPAYGKACNKCGILNHFSKSCRVKNVKNVEHEDGDSSSEIFVDNVNLSNNVVACNSSRGSIWEEFLEIEGRKIKTKLDTGADVNIIPLKIFKYVNKQFRVRPTEYILKAFEGTVAKPIGIVNLNCKFKNKEIFEDFVIVEGANQVLIGGQACLHLNLIKRINIVSTDKFQSDMLSRASLKVKTLDLEMLEMVHTVSIHLPMSDERKLNFRRETANDKILKKISDFYYNGWPRINSISPLCKPYYVLKNDLYVEAGLIFMGDKIVVPNSLKSFILNLIHKGHLGINKTIHKARQLFFWPNMSSDITLFIKQCRTCEKYMPSNRREPLLPHSVPKLRFNKIGADILEFGAKAYLILIDHFSHWIEICPLQNKTSESVIDAMQNAFTKFGYPQHLIADNLPFVSLKCREYYKNKDITVSTCTPYHHQSNGLSEKAVSLGKQILRKSLAEKSDFRDLLLEYNNTPIISLKASPAQILQSRTLRTQIPVTQNKLEPEIQVHIVNYLNEQKQKMKIHYDKTSPKSLIEYKKGDKVVVKSNRDKIWYKAVVLEKAREPRAYWIRKESNNKVIRRNSSQLKPSLTKSNYDAMLEPELFPDQYIPEQKTYLNNQIAISNNDIVDDINLLFRTIDVNKNEQVISDPGTSGYQRSRFGRSIKPPVKLDL</sequence>